<dbReference type="Pfam" id="PF13472">
    <property type="entry name" value="Lipase_GDSL_2"/>
    <property type="match status" value="1"/>
</dbReference>
<reference evidence="3 4" key="1">
    <citation type="journal article" date="2014" name="Genome Announc.">
        <title>Draft Genome Sequence of Cytophaga fermentans JCM 21142T, a Facultative Anaerobe Isolated from Marine Mud.</title>
        <authorList>
            <person name="Starns D."/>
            <person name="Oshima K."/>
            <person name="Suda W."/>
            <person name="Iino T."/>
            <person name="Yuki M."/>
            <person name="Inoue J."/>
            <person name="Kitamura K."/>
            <person name="Iida T."/>
            <person name="Darby A."/>
            <person name="Hattori M."/>
            <person name="Ohkuma M."/>
        </authorList>
    </citation>
    <scope>NUCLEOTIDE SEQUENCE [LARGE SCALE GENOMIC DNA]</scope>
    <source>
        <strain evidence="3 4">JCM 21142</strain>
    </source>
</reference>
<evidence type="ECO:0000259" key="2">
    <source>
        <dbReference type="Pfam" id="PF13472"/>
    </source>
</evidence>
<dbReference type="EMBL" id="BAMD01000004">
    <property type="protein sequence ID" value="GAF01944.1"/>
    <property type="molecule type" value="Genomic_DNA"/>
</dbReference>
<evidence type="ECO:0000313" key="3">
    <source>
        <dbReference type="EMBL" id="GAF01944.1"/>
    </source>
</evidence>
<keyword evidence="1" id="KW-0732">Signal</keyword>
<dbReference type="SUPFAM" id="SSF52266">
    <property type="entry name" value="SGNH hydrolase"/>
    <property type="match status" value="1"/>
</dbReference>
<dbReference type="eggNOG" id="COG2755">
    <property type="taxonomic scope" value="Bacteria"/>
</dbReference>
<dbReference type="Proteomes" id="UP000019402">
    <property type="component" value="Unassembled WGS sequence"/>
</dbReference>
<gene>
    <name evidence="3" type="ORF">JCM21142_1567</name>
</gene>
<accession>W7YH65</accession>
<protein>
    <submittedName>
        <fullName evidence="3">GDSL-like lipase/acylhydrolase</fullName>
    </submittedName>
</protein>
<feature type="domain" description="SGNH hydrolase-type esterase" evidence="2">
    <location>
        <begin position="51"/>
        <end position="214"/>
    </location>
</feature>
<evidence type="ECO:0000256" key="1">
    <source>
        <dbReference type="SAM" id="SignalP"/>
    </source>
</evidence>
<dbReference type="InterPro" id="IPR013830">
    <property type="entry name" value="SGNH_hydro"/>
</dbReference>
<feature type="chain" id="PRO_5004904271" evidence="1">
    <location>
        <begin position="22"/>
        <end position="233"/>
    </location>
</feature>
<organism evidence="3 4">
    <name type="scientific">Saccharicrinis fermentans DSM 9555 = JCM 21142</name>
    <dbReference type="NCBI Taxonomy" id="869213"/>
    <lineage>
        <taxon>Bacteria</taxon>
        <taxon>Pseudomonadati</taxon>
        <taxon>Bacteroidota</taxon>
        <taxon>Bacteroidia</taxon>
        <taxon>Marinilabiliales</taxon>
        <taxon>Marinilabiliaceae</taxon>
        <taxon>Saccharicrinis</taxon>
    </lineage>
</organism>
<keyword evidence="4" id="KW-1185">Reference proteome</keyword>
<name>W7YH65_9BACT</name>
<dbReference type="AlphaFoldDB" id="W7YH65"/>
<dbReference type="PANTHER" id="PTHR30383">
    <property type="entry name" value="THIOESTERASE 1/PROTEASE 1/LYSOPHOSPHOLIPASE L1"/>
    <property type="match status" value="1"/>
</dbReference>
<dbReference type="InterPro" id="IPR051532">
    <property type="entry name" value="Ester_Hydrolysis_Enzymes"/>
</dbReference>
<dbReference type="InterPro" id="IPR036514">
    <property type="entry name" value="SGNH_hydro_sf"/>
</dbReference>
<dbReference type="PANTHER" id="PTHR30383:SF5">
    <property type="entry name" value="SGNH HYDROLASE-TYPE ESTERASE DOMAIN-CONTAINING PROTEIN"/>
    <property type="match status" value="1"/>
</dbReference>
<dbReference type="GO" id="GO:0004622">
    <property type="term" value="F:phosphatidylcholine lysophospholipase activity"/>
    <property type="evidence" value="ECO:0007669"/>
    <property type="project" value="TreeGrafter"/>
</dbReference>
<evidence type="ECO:0000313" key="4">
    <source>
        <dbReference type="Proteomes" id="UP000019402"/>
    </source>
</evidence>
<proteinExistence type="predicted"/>
<dbReference type="CDD" id="cd04501">
    <property type="entry name" value="SGNH_hydrolase_like_4"/>
    <property type="match status" value="1"/>
</dbReference>
<dbReference type="RefSeq" id="WP_027471335.1">
    <property type="nucleotide sequence ID" value="NZ_BAMD01000004.1"/>
</dbReference>
<comment type="caution">
    <text evidence="3">The sequence shown here is derived from an EMBL/GenBank/DDBJ whole genome shotgun (WGS) entry which is preliminary data.</text>
</comment>
<dbReference type="STRING" id="869213.GCA_000517085_01530"/>
<sequence>MKNLKVALVLFLLVLANTVTAQDADWANLHRYQEANVKLKAPDKREARVVFMGNSITEKWGIRDSLFWKDKPYINRGISGQVTSQMLLRFRSDVINLSPKVVVILAGTNDIAQNKGPITIEQIAGNIFSMIELAQAHQIKVVLCSVLPAVQYKWRKEIKPAEKIVELNKLLKAYAKKNKITYIDCYSLMVNENKGLKKELSPDGVHPNFQGYQLMGKMFDDAIDKAISKKRRK</sequence>
<feature type="signal peptide" evidence="1">
    <location>
        <begin position="1"/>
        <end position="21"/>
    </location>
</feature>
<keyword evidence="3" id="KW-0378">Hydrolase</keyword>
<dbReference type="Gene3D" id="3.40.50.1110">
    <property type="entry name" value="SGNH hydrolase"/>
    <property type="match status" value="1"/>
</dbReference>
<dbReference type="OrthoDB" id="9805821at2"/>